<dbReference type="PANTHER" id="PTHR43875">
    <property type="entry name" value="MALTODEXTRIN IMPORT ATP-BINDING PROTEIN MSMX"/>
    <property type="match status" value="1"/>
</dbReference>
<dbReference type="RefSeq" id="WP_084983803.1">
    <property type="nucleotide sequence ID" value="NZ_CBCSCF010000001.1"/>
</dbReference>
<gene>
    <name evidence="9" type="ORF">BS639_17565</name>
    <name evidence="8" type="ORF">ITX54_11600</name>
</gene>
<evidence type="ECO:0000313" key="11">
    <source>
        <dbReference type="Proteomes" id="UP000705283"/>
    </source>
</evidence>
<dbReference type="EMBL" id="MRWD01000046">
    <property type="protein sequence ID" value="ORJ19894.1"/>
    <property type="molecule type" value="Genomic_DNA"/>
</dbReference>
<dbReference type="GO" id="GO:0140359">
    <property type="term" value="F:ABC-type transporter activity"/>
    <property type="evidence" value="ECO:0007669"/>
    <property type="project" value="UniProtKB-ARBA"/>
</dbReference>
<proteinExistence type="predicted"/>
<name>A0AA40X2C7_9GAMM</name>
<evidence type="ECO:0000256" key="4">
    <source>
        <dbReference type="ARBA" id="ARBA00022840"/>
    </source>
</evidence>
<dbReference type="PANTHER" id="PTHR43875:SF15">
    <property type="entry name" value="TREHALOSE IMPORT ATP-BINDING PROTEIN SUGC"/>
    <property type="match status" value="1"/>
</dbReference>
<dbReference type="InterPro" id="IPR027417">
    <property type="entry name" value="P-loop_NTPase"/>
</dbReference>
<sequence>MSNYSSQRYLSLKNISKSWGSKIALNEISFDVQEGDFVALLGPSGCGKSTMLRTLAGLEFADKGTIQLQQKDVTRLSPSQRRLSMVFQSYALFPHLNVRENLLFGLKARGEDKSQFAARLAEVAKLMELETLLDRLPSQLSGGQQQRVALGRAVIANNKLCLMDEPLSNLDAKLRQSMRREIRALQKKLGLTMIYVTHDQTEAMSMADRIILLNDGCIEQQDTPDNLYNNPASIFTAQFIGAPPMNILPLTRQDSHHYLGDMRTPIVQNYRASTLSLGLRAEDIQLCSPESAKLTGEVLSYEYMGSDTLVVCRLAQTSATLTVKIPGMRHLGEGSPVGLEWTQAAQYFFSTANGKRCHHVGENVLAIDERVAV</sequence>
<dbReference type="Proteomes" id="UP000705283">
    <property type="component" value="Unassembled WGS sequence"/>
</dbReference>
<evidence type="ECO:0000256" key="3">
    <source>
        <dbReference type="ARBA" id="ARBA00022741"/>
    </source>
</evidence>
<keyword evidence="10" id="KW-1185">Reference proteome</keyword>
<dbReference type="InterPro" id="IPR003593">
    <property type="entry name" value="AAA+_ATPase"/>
</dbReference>
<dbReference type="InterPro" id="IPR008995">
    <property type="entry name" value="Mo/tungstate-bd_C_term_dom"/>
</dbReference>
<dbReference type="GO" id="GO:0005524">
    <property type="term" value="F:ATP binding"/>
    <property type="evidence" value="ECO:0007669"/>
    <property type="project" value="UniProtKB-KW"/>
</dbReference>
<dbReference type="FunFam" id="3.40.50.300:FF:000042">
    <property type="entry name" value="Maltose/maltodextrin ABC transporter, ATP-binding protein"/>
    <property type="match status" value="1"/>
</dbReference>
<keyword evidence="4 8" id="KW-0067">ATP-binding</keyword>
<dbReference type="Pfam" id="PF00005">
    <property type="entry name" value="ABC_tran"/>
    <property type="match status" value="1"/>
</dbReference>
<protein>
    <submittedName>
        <fullName evidence="8">ABC transporter ATP-binding protein</fullName>
    </submittedName>
</protein>
<dbReference type="Gene3D" id="3.40.50.300">
    <property type="entry name" value="P-loop containing nucleotide triphosphate hydrolases"/>
    <property type="match status" value="1"/>
</dbReference>
<dbReference type="GO" id="GO:0016887">
    <property type="term" value="F:ATP hydrolysis activity"/>
    <property type="evidence" value="ECO:0007669"/>
    <property type="project" value="InterPro"/>
</dbReference>
<reference evidence="9" key="1">
    <citation type="submission" date="2016-12" db="EMBL/GenBank/DDBJ databases">
        <authorList>
            <person name="Le Fleche-Mateos A."/>
        </authorList>
    </citation>
    <scope>NUCLEOTIDE SEQUENCE</scope>
    <source>
        <strain evidence="9">213</strain>
    </source>
</reference>
<keyword evidence="6" id="KW-0472">Membrane</keyword>
<comment type="caution">
    <text evidence="8">The sequence shown here is derived from an EMBL/GenBank/DDBJ whole genome shotgun (WGS) entry which is preliminary data.</text>
</comment>
<dbReference type="SUPFAM" id="SSF52540">
    <property type="entry name" value="P-loop containing nucleoside triphosphate hydrolases"/>
    <property type="match status" value="1"/>
</dbReference>
<dbReference type="InterPro" id="IPR003439">
    <property type="entry name" value="ABC_transporter-like_ATP-bd"/>
</dbReference>
<evidence type="ECO:0000259" key="7">
    <source>
        <dbReference type="PROSITE" id="PS50893"/>
    </source>
</evidence>
<keyword evidence="2" id="KW-1003">Cell membrane</keyword>
<evidence type="ECO:0000256" key="2">
    <source>
        <dbReference type="ARBA" id="ARBA00022475"/>
    </source>
</evidence>
<accession>A0AA40X2C7</accession>
<dbReference type="Pfam" id="PF08402">
    <property type="entry name" value="TOBE_2"/>
    <property type="match status" value="1"/>
</dbReference>
<evidence type="ECO:0000256" key="6">
    <source>
        <dbReference type="ARBA" id="ARBA00023136"/>
    </source>
</evidence>
<keyword evidence="3" id="KW-0547">Nucleotide-binding</keyword>
<dbReference type="InterPro" id="IPR013611">
    <property type="entry name" value="Transp-assoc_OB_typ2"/>
</dbReference>
<evidence type="ECO:0000313" key="9">
    <source>
        <dbReference type="EMBL" id="ORJ19894.1"/>
    </source>
</evidence>
<feature type="domain" description="ABC transporter" evidence="7">
    <location>
        <begin position="10"/>
        <end position="240"/>
    </location>
</feature>
<reference evidence="8" key="4">
    <citation type="submission" date="2022-09" db="EMBL/GenBank/DDBJ databases">
        <title>Rouxiella aceris sp. nov., isolated from tree sap and emended description of the genus Rhouxiella.</title>
        <authorList>
            <person name="Kim I.S."/>
        </authorList>
    </citation>
    <scope>NUCLEOTIDE SEQUENCE</scope>
    <source>
        <strain evidence="8">SAP-2</strain>
    </source>
</reference>
<dbReference type="InterPro" id="IPR047641">
    <property type="entry name" value="ABC_transpr_MalK/UgpC-like"/>
</dbReference>
<organism evidence="8 11">
    <name type="scientific">Rouxiella silvae</name>
    <dbReference type="NCBI Taxonomy" id="1646373"/>
    <lineage>
        <taxon>Bacteria</taxon>
        <taxon>Pseudomonadati</taxon>
        <taxon>Pseudomonadota</taxon>
        <taxon>Gammaproteobacteria</taxon>
        <taxon>Enterobacterales</taxon>
        <taxon>Yersiniaceae</taxon>
        <taxon>Rouxiella</taxon>
    </lineage>
</organism>
<reference evidence="9 10" key="2">
    <citation type="journal article" date="2017" name="Int. J. Syst. Evol. Microbiol.">
        <title>Rouxiella badensis sp. nov. and Rouxiella silvae sp. nov. isolated from peat bog soil in Germany and emendation of the genus description.</title>
        <authorList>
            <person name="Le Fleche-Mateos A."/>
            <person name="Kugler J.H."/>
            <person name="Hansen S.H."/>
            <person name="Syldatk C."/>
            <person name="Hausmann R."/>
            <person name="Lomprez F."/>
            <person name="Vandenbogaert M."/>
            <person name="Manuguerra J.C."/>
            <person name="Grimont P.A."/>
        </authorList>
    </citation>
    <scope>NUCLEOTIDE SEQUENCE [LARGE SCALE GENOMIC DNA]</scope>
    <source>
        <strain evidence="9 10">213</strain>
    </source>
</reference>
<dbReference type="PROSITE" id="PS50893">
    <property type="entry name" value="ABC_TRANSPORTER_2"/>
    <property type="match status" value="1"/>
</dbReference>
<keyword evidence="1" id="KW-0813">Transport</keyword>
<keyword evidence="5" id="KW-1278">Translocase</keyword>
<dbReference type="Proteomes" id="UP000192722">
    <property type="component" value="Unassembled WGS sequence"/>
</dbReference>
<evidence type="ECO:0000313" key="10">
    <source>
        <dbReference type="Proteomes" id="UP000192722"/>
    </source>
</evidence>
<dbReference type="SMART" id="SM00382">
    <property type="entry name" value="AAA"/>
    <property type="match status" value="1"/>
</dbReference>
<evidence type="ECO:0000256" key="5">
    <source>
        <dbReference type="ARBA" id="ARBA00022967"/>
    </source>
</evidence>
<dbReference type="InterPro" id="IPR017871">
    <property type="entry name" value="ABC_transporter-like_CS"/>
</dbReference>
<dbReference type="Gene3D" id="2.40.50.100">
    <property type="match status" value="1"/>
</dbReference>
<dbReference type="EMBL" id="JADMKS010000004">
    <property type="protein sequence ID" value="MBF6637300.1"/>
    <property type="molecule type" value="Genomic_DNA"/>
</dbReference>
<dbReference type="GO" id="GO:0055052">
    <property type="term" value="C:ATP-binding cassette (ABC) transporter complex, substrate-binding subunit-containing"/>
    <property type="evidence" value="ECO:0007669"/>
    <property type="project" value="TreeGrafter"/>
</dbReference>
<reference evidence="8" key="3">
    <citation type="submission" date="2020-11" db="EMBL/GenBank/DDBJ databases">
        <authorList>
            <person name="Lee S.D."/>
        </authorList>
    </citation>
    <scope>NUCLEOTIDE SEQUENCE</scope>
    <source>
        <strain evidence="8">SAP-2</strain>
    </source>
</reference>
<evidence type="ECO:0000256" key="1">
    <source>
        <dbReference type="ARBA" id="ARBA00022448"/>
    </source>
</evidence>
<evidence type="ECO:0000313" key="8">
    <source>
        <dbReference type="EMBL" id="MBF6637300.1"/>
    </source>
</evidence>
<dbReference type="PROSITE" id="PS00211">
    <property type="entry name" value="ABC_TRANSPORTER_1"/>
    <property type="match status" value="1"/>
</dbReference>
<dbReference type="AlphaFoldDB" id="A0AA40X2C7"/>
<dbReference type="SUPFAM" id="SSF50331">
    <property type="entry name" value="MOP-like"/>
    <property type="match status" value="1"/>
</dbReference>